<evidence type="ECO:0000256" key="1">
    <source>
        <dbReference type="ARBA" id="ARBA00022574"/>
    </source>
</evidence>
<dbReference type="GO" id="GO:1990234">
    <property type="term" value="C:transferase complex"/>
    <property type="evidence" value="ECO:0007669"/>
    <property type="project" value="UniProtKB-ARBA"/>
</dbReference>
<feature type="repeat" description="WD" evidence="3">
    <location>
        <begin position="822"/>
        <end position="863"/>
    </location>
</feature>
<dbReference type="InterPro" id="IPR015943">
    <property type="entry name" value="WD40/YVTN_repeat-like_dom_sf"/>
</dbReference>
<feature type="repeat" description="WD" evidence="3">
    <location>
        <begin position="693"/>
        <end position="734"/>
    </location>
</feature>
<name>A0A8H4VPL5_9AGAR</name>
<dbReference type="InterPro" id="IPR055442">
    <property type="entry name" value="Beta-prop_EML-like_2nd"/>
</dbReference>
<protein>
    <recommendedName>
        <fullName evidence="8">DUF2235 domain-containing protein</fullName>
    </recommendedName>
</protein>
<evidence type="ECO:0008006" key="8">
    <source>
        <dbReference type="Google" id="ProtNLM"/>
    </source>
</evidence>
<evidence type="ECO:0000313" key="6">
    <source>
        <dbReference type="EMBL" id="KAF4618296.1"/>
    </source>
</evidence>
<sequence>MQAPVLCALPSPTFNLNFFPIYSLPETQQTMDNVGETDEHTAHAPKSHSQGPTICCHGIEGGRNLVVSIDGTGQQFGTKNTNVVEMHGLLNKDKNQLTMYHSGIGTYARPSRKSFSYYKQVLYHKIDLALAWEVEKTIMTAYSWLSDNYEDGDRIFLFGYSRGALQVRALSAMIEKVGLLHKLNSTQVPFAYEIYADPRSKFDQDPAEWGKMITQAELFKNTFCHEDVRVHFIGAWDTVSSIGAGNEQLPGTVDGMKHVCFFRHALALDERRVKFLPEYANGGRGPDQEATSGSFPHTKEVWFAGTHSDIGGGNMLNPALDRTRPPLRWMVYEAGPLGLRMSPFKRDLQDNEKVAVKESLSWVWWPFEYFPFRRLTYTRKEKGKETTHSLHRGKVRKIQPGQKIHVSVVSSANHIPKASGPPLSSLENTHFWGSLKEVARGALSNSERRELYERWVEVDLLIDIKTTLESLLNGPGSPLDSITKLLQRDEGLRTFYEAVLAMLQEDPLDQDGKDCLIEESLSILGPTKFKFQLSPMKEVRKRIGNPRIDDRAFLNCFSQIFQTYPKFNSQPYSVAFSPDGKWLASGYREGTVRILDSNFFGAQTGNVLGRHSKSITSVAFSPDSKSLVSGSMDHTICLWDTTKMERVGAPWKGHTNDVCCVAFSPDGTMVVSGSVDNTVRLWDPETGKEIVVLKGHEDYVQSVAFSPDSLHIASGSNDETVCIWDARTYQQVGEPLKGYTYRISSVAYSPNGKQIASGSEDTTIHLWDADTMVQVGRPLQGHSDCVRSVCFSPNGKLLASGSDDCTIRIWNANTGAQIGEGLRGHGNWVWSVAFSPDGKQLASASEDGTIRIWDIESYVYLHSIGSDL</sequence>
<dbReference type="SUPFAM" id="SSF50978">
    <property type="entry name" value="WD40 repeat-like"/>
    <property type="match status" value="1"/>
</dbReference>
<dbReference type="PANTHER" id="PTHR22847:SF637">
    <property type="entry name" value="WD REPEAT DOMAIN 5B"/>
    <property type="match status" value="1"/>
</dbReference>
<feature type="domain" description="EML-like second beta-propeller" evidence="5">
    <location>
        <begin position="660"/>
        <end position="818"/>
    </location>
</feature>
<dbReference type="Gene3D" id="2.130.10.10">
    <property type="entry name" value="YVTN repeat-like/Quinoprotein amine dehydrogenase"/>
    <property type="match status" value="3"/>
</dbReference>
<dbReference type="InterPro" id="IPR020472">
    <property type="entry name" value="WD40_PAC1"/>
</dbReference>
<dbReference type="PRINTS" id="PR00320">
    <property type="entry name" value="GPROTEINBRPT"/>
</dbReference>
<dbReference type="PROSITE" id="PS50294">
    <property type="entry name" value="WD_REPEATS_REGION"/>
    <property type="match status" value="6"/>
</dbReference>
<reference evidence="6 7" key="1">
    <citation type="submission" date="2019-12" db="EMBL/GenBank/DDBJ databases">
        <authorList>
            <person name="Floudas D."/>
            <person name="Bentzer J."/>
            <person name="Ahren D."/>
            <person name="Johansson T."/>
            <person name="Persson P."/>
            <person name="Tunlid A."/>
        </authorList>
    </citation>
    <scope>NUCLEOTIDE SEQUENCE [LARGE SCALE GENOMIC DNA]</scope>
    <source>
        <strain evidence="6 7">CBS 102.39</strain>
    </source>
</reference>
<comment type="caution">
    <text evidence="6">The sequence shown here is derived from an EMBL/GenBank/DDBJ whole genome shotgun (WGS) entry which is preliminary data.</text>
</comment>
<organism evidence="6 7">
    <name type="scientific">Agrocybe pediades</name>
    <dbReference type="NCBI Taxonomy" id="84607"/>
    <lineage>
        <taxon>Eukaryota</taxon>
        <taxon>Fungi</taxon>
        <taxon>Dikarya</taxon>
        <taxon>Basidiomycota</taxon>
        <taxon>Agaricomycotina</taxon>
        <taxon>Agaricomycetes</taxon>
        <taxon>Agaricomycetidae</taxon>
        <taxon>Agaricales</taxon>
        <taxon>Agaricineae</taxon>
        <taxon>Strophariaceae</taxon>
        <taxon>Agrocybe</taxon>
    </lineage>
</organism>
<accession>A0A8H4VPL5</accession>
<dbReference type="PROSITE" id="PS00678">
    <property type="entry name" value="WD_REPEATS_1"/>
    <property type="match status" value="4"/>
</dbReference>
<evidence type="ECO:0000256" key="2">
    <source>
        <dbReference type="ARBA" id="ARBA00022737"/>
    </source>
</evidence>
<dbReference type="SMART" id="SM00320">
    <property type="entry name" value="WD40"/>
    <property type="match status" value="7"/>
</dbReference>
<keyword evidence="1 3" id="KW-0853">WD repeat</keyword>
<keyword evidence="2" id="KW-0677">Repeat</keyword>
<feature type="repeat" description="WD" evidence="3">
    <location>
        <begin position="608"/>
        <end position="649"/>
    </location>
</feature>
<dbReference type="EMBL" id="JAACJL010000018">
    <property type="protein sequence ID" value="KAF4618296.1"/>
    <property type="molecule type" value="Genomic_DNA"/>
</dbReference>
<feature type="repeat" description="WD" evidence="3">
    <location>
        <begin position="779"/>
        <end position="820"/>
    </location>
</feature>
<dbReference type="PROSITE" id="PS50082">
    <property type="entry name" value="WD_REPEATS_2"/>
    <property type="match status" value="6"/>
</dbReference>
<dbReference type="AlphaFoldDB" id="A0A8H4VPL5"/>
<feature type="repeat" description="WD" evidence="3">
    <location>
        <begin position="736"/>
        <end position="777"/>
    </location>
</feature>
<gene>
    <name evidence="6" type="ORF">D9613_011521</name>
</gene>
<dbReference type="InterPro" id="IPR036322">
    <property type="entry name" value="WD40_repeat_dom_sf"/>
</dbReference>
<dbReference type="InterPro" id="IPR001680">
    <property type="entry name" value="WD40_rpt"/>
</dbReference>
<dbReference type="CDD" id="cd00200">
    <property type="entry name" value="WD40"/>
    <property type="match status" value="1"/>
</dbReference>
<evidence type="ECO:0000313" key="7">
    <source>
        <dbReference type="Proteomes" id="UP000521872"/>
    </source>
</evidence>
<proteinExistence type="predicted"/>
<dbReference type="Pfam" id="PF23414">
    <property type="entry name" value="Beta-prop_EML_2"/>
    <property type="match status" value="1"/>
</dbReference>
<keyword evidence="7" id="KW-1185">Reference proteome</keyword>
<evidence type="ECO:0000256" key="3">
    <source>
        <dbReference type="PROSITE-ProRule" id="PRU00221"/>
    </source>
</evidence>
<evidence type="ECO:0000259" key="4">
    <source>
        <dbReference type="Pfam" id="PF09994"/>
    </source>
</evidence>
<feature type="repeat" description="WD" evidence="3">
    <location>
        <begin position="651"/>
        <end position="692"/>
    </location>
</feature>
<dbReference type="InterPro" id="IPR019775">
    <property type="entry name" value="WD40_repeat_CS"/>
</dbReference>
<dbReference type="PANTHER" id="PTHR22847">
    <property type="entry name" value="WD40 REPEAT PROTEIN"/>
    <property type="match status" value="1"/>
</dbReference>
<evidence type="ECO:0000259" key="5">
    <source>
        <dbReference type="Pfam" id="PF23414"/>
    </source>
</evidence>
<dbReference type="Pfam" id="PF00400">
    <property type="entry name" value="WD40"/>
    <property type="match status" value="3"/>
</dbReference>
<dbReference type="InterPro" id="IPR018712">
    <property type="entry name" value="Tle1-like_cat"/>
</dbReference>
<feature type="domain" description="T6SS Phospholipase effector Tle1-like catalytic" evidence="4">
    <location>
        <begin position="63"/>
        <end position="332"/>
    </location>
</feature>
<dbReference type="Pfam" id="PF09994">
    <property type="entry name" value="T6SS_Tle1-like_cat"/>
    <property type="match status" value="1"/>
</dbReference>
<dbReference type="Proteomes" id="UP000521872">
    <property type="component" value="Unassembled WGS sequence"/>
</dbReference>